<keyword evidence="5" id="KW-1185">Reference proteome</keyword>
<comment type="caution">
    <text evidence="4">The sequence shown here is derived from an EMBL/GenBank/DDBJ whole genome shotgun (WGS) entry which is preliminary data.</text>
</comment>
<protein>
    <submittedName>
        <fullName evidence="4">Ankyrin repeat domain-containing protein</fullName>
    </submittedName>
</protein>
<feature type="repeat" description="ANK" evidence="3">
    <location>
        <begin position="21"/>
        <end position="53"/>
    </location>
</feature>
<proteinExistence type="predicted"/>
<dbReference type="RefSeq" id="WP_379864431.1">
    <property type="nucleotide sequence ID" value="NZ_JBHTBW010000020.1"/>
</dbReference>
<dbReference type="Pfam" id="PF12796">
    <property type="entry name" value="Ank_2"/>
    <property type="match status" value="1"/>
</dbReference>
<keyword evidence="1" id="KW-0677">Repeat</keyword>
<accession>A0ABW2RJE1</accession>
<dbReference type="Gene3D" id="1.25.40.20">
    <property type="entry name" value="Ankyrin repeat-containing domain"/>
    <property type="match status" value="1"/>
</dbReference>
<feature type="repeat" description="ANK" evidence="3">
    <location>
        <begin position="54"/>
        <end position="86"/>
    </location>
</feature>
<evidence type="ECO:0000256" key="1">
    <source>
        <dbReference type="ARBA" id="ARBA00022737"/>
    </source>
</evidence>
<reference evidence="5" key="1">
    <citation type="journal article" date="2019" name="Int. J. Syst. Evol. Microbiol.">
        <title>The Global Catalogue of Microorganisms (GCM) 10K type strain sequencing project: providing services to taxonomists for standard genome sequencing and annotation.</title>
        <authorList>
            <consortium name="The Broad Institute Genomics Platform"/>
            <consortium name="The Broad Institute Genome Sequencing Center for Infectious Disease"/>
            <person name="Wu L."/>
            <person name="Ma J."/>
        </authorList>
    </citation>
    <scope>NUCLEOTIDE SEQUENCE [LARGE SCALE GENOMIC DNA]</scope>
    <source>
        <strain evidence="5">CGMCC 1.12942</strain>
    </source>
</reference>
<evidence type="ECO:0000256" key="2">
    <source>
        <dbReference type="ARBA" id="ARBA00023043"/>
    </source>
</evidence>
<dbReference type="InterPro" id="IPR011044">
    <property type="entry name" value="Quino_amine_DH_bsu"/>
</dbReference>
<dbReference type="SUPFAM" id="SSF48403">
    <property type="entry name" value="Ankyrin repeat"/>
    <property type="match status" value="1"/>
</dbReference>
<organism evidence="4 5">
    <name type="scientific">Laceyella putida</name>
    <dbReference type="NCBI Taxonomy" id="110101"/>
    <lineage>
        <taxon>Bacteria</taxon>
        <taxon>Bacillati</taxon>
        <taxon>Bacillota</taxon>
        <taxon>Bacilli</taxon>
        <taxon>Bacillales</taxon>
        <taxon>Thermoactinomycetaceae</taxon>
        <taxon>Laceyella</taxon>
    </lineage>
</organism>
<dbReference type="PROSITE" id="PS50297">
    <property type="entry name" value="ANK_REP_REGION"/>
    <property type="match status" value="1"/>
</dbReference>
<dbReference type="PANTHER" id="PTHR24171:SF9">
    <property type="entry name" value="ANKYRIN REPEAT DOMAIN-CONTAINING PROTEIN 39"/>
    <property type="match status" value="1"/>
</dbReference>
<evidence type="ECO:0000313" key="4">
    <source>
        <dbReference type="EMBL" id="MFC7441139.1"/>
    </source>
</evidence>
<dbReference type="PANTHER" id="PTHR24171">
    <property type="entry name" value="ANKYRIN REPEAT DOMAIN-CONTAINING PROTEIN 39-RELATED"/>
    <property type="match status" value="1"/>
</dbReference>
<dbReference type="InterPro" id="IPR002110">
    <property type="entry name" value="Ankyrin_rpt"/>
</dbReference>
<dbReference type="SMART" id="SM00248">
    <property type="entry name" value="ANK"/>
    <property type="match status" value="3"/>
</dbReference>
<gene>
    <name evidence="4" type="ORF">ACFQNG_08220</name>
</gene>
<sequence length="540" mass="61401">MNQKTVHLVRRKVECIKNMKLPNEAIVSAARSGELDQVRRLIEAGANVNAADEQGYTALHVAVSKESLPMVRLLVEAGADVNAADHKGNTPLHRLFTFCRSMERMKEIYLYMIQSGADPTRVNHEGRTLLHMAINMGPVGWKNALALLEDNPLLRRTRDHQGRFPQHCTHFEEKFKLFVELLGEVEKTISVPSELKLGEWCETLNYVPLIGYKARPMVRLHPVRDELLASPRHGQIGKWRYAPKISFEKGMQTHQYLIKDLAVFPQGDEMVITAEHLWGVERRSGTDLSPIGLIQNEYTMEPEWMTALSISPDGRWLMVDVEEGMGWIERETGEFRRTSWEELGYPEPEYGYGTAVQLILSQDQKRLSLNESKGGDANLHIMNSLFAEGEGPLVSYYSRGEYEITDLCFCNESRRLFYFRSSSYHDAKARNGWVGDLVAVSATKRQEYWSVPIDRQLTENERGISEMAYALGYAGKVLAGETEVVCTAPGGQLLFFDMETGAFKRKVKVNGQHILAIGRHRDGDKIRVATERELQVIEWN</sequence>
<evidence type="ECO:0000256" key="3">
    <source>
        <dbReference type="PROSITE-ProRule" id="PRU00023"/>
    </source>
</evidence>
<keyword evidence="2 3" id="KW-0040">ANK repeat</keyword>
<dbReference type="PROSITE" id="PS50088">
    <property type="entry name" value="ANK_REPEAT"/>
    <property type="match status" value="2"/>
</dbReference>
<dbReference type="EMBL" id="JBHTBW010000020">
    <property type="protein sequence ID" value="MFC7441139.1"/>
    <property type="molecule type" value="Genomic_DNA"/>
</dbReference>
<dbReference type="InterPro" id="IPR036770">
    <property type="entry name" value="Ankyrin_rpt-contain_sf"/>
</dbReference>
<dbReference type="Proteomes" id="UP001596500">
    <property type="component" value="Unassembled WGS sequence"/>
</dbReference>
<evidence type="ECO:0000313" key="5">
    <source>
        <dbReference type="Proteomes" id="UP001596500"/>
    </source>
</evidence>
<dbReference type="SUPFAM" id="SSF50969">
    <property type="entry name" value="YVTN repeat-like/Quinoprotein amine dehydrogenase"/>
    <property type="match status" value="1"/>
</dbReference>
<name>A0ABW2RJE1_9BACL</name>